<gene>
    <name evidence="4" type="ORF">CSB45_09725</name>
</gene>
<keyword evidence="2" id="KW-1133">Transmembrane helix</keyword>
<dbReference type="GO" id="GO:0016020">
    <property type="term" value="C:membrane"/>
    <property type="evidence" value="ECO:0007669"/>
    <property type="project" value="InterPro"/>
</dbReference>
<dbReference type="GO" id="GO:0008933">
    <property type="term" value="F:peptidoglycan lytic transglycosylase activity"/>
    <property type="evidence" value="ECO:0007669"/>
    <property type="project" value="InterPro"/>
</dbReference>
<evidence type="ECO:0000259" key="3">
    <source>
        <dbReference type="Pfam" id="PF01464"/>
    </source>
</evidence>
<name>A0A2G6E425_9BACT</name>
<dbReference type="Pfam" id="PF01464">
    <property type="entry name" value="SLT"/>
    <property type="match status" value="1"/>
</dbReference>
<dbReference type="PANTHER" id="PTHR37423:SF2">
    <property type="entry name" value="MEMBRANE-BOUND LYTIC MUREIN TRANSGLYCOSYLASE C"/>
    <property type="match status" value="1"/>
</dbReference>
<dbReference type="EMBL" id="PDPS01000031">
    <property type="protein sequence ID" value="PID56717.1"/>
    <property type="molecule type" value="Genomic_DNA"/>
</dbReference>
<dbReference type="Proteomes" id="UP000229740">
    <property type="component" value="Unassembled WGS sequence"/>
</dbReference>
<dbReference type="InterPro" id="IPR008258">
    <property type="entry name" value="Transglycosylase_SLT_dom_1"/>
</dbReference>
<accession>A0A2G6E425</accession>
<reference evidence="4 5" key="1">
    <citation type="submission" date="2017-10" db="EMBL/GenBank/DDBJ databases">
        <title>Novel microbial diversity and functional potential in the marine mammal oral microbiome.</title>
        <authorList>
            <person name="Dudek N.K."/>
            <person name="Sun C.L."/>
            <person name="Burstein D."/>
            <person name="Kantor R.S."/>
            <person name="Aliaga Goltsman D.S."/>
            <person name="Bik E.M."/>
            <person name="Thomas B.C."/>
            <person name="Banfield J.F."/>
            <person name="Relman D.A."/>
        </authorList>
    </citation>
    <scope>NUCLEOTIDE SEQUENCE [LARGE SCALE GENOMIC DNA]</scope>
    <source>
        <strain evidence="4">DOLZORAL124_49_17</strain>
    </source>
</reference>
<evidence type="ECO:0000256" key="2">
    <source>
        <dbReference type="SAM" id="Phobius"/>
    </source>
</evidence>
<dbReference type="InterPro" id="IPR023346">
    <property type="entry name" value="Lysozyme-like_dom_sf"/>
</dbReference>
<evidence type="ECO:0000256" key="1">
    <source>
        <dbReference type="ARBA" id="ARBA00007734"/>
    </source>
</evidence>
<organism evidence="4 5">
    <name type="scientific">candidate division KSB3 bacterium</name>
    <dbReference type="NCBI Taxonomy" id="2044937"/>
    <lineage>
        <taxon>Bacteria</taxon>
        <taxon>candidate division KSB3</taxon>
    </lineage>
</organism>
<dbReference type="AlphaFoldDB" id="A0A2G6E425"/>
<dbReference type="PANTHER" id="PTHR37423">
    <property type="entry name" value="SOLUBLE LYTIC MUREIN TRANSGLYCOSYLASE-RELATED"/>
    <property type="match status" value="1"/>
</dbReference>
<dbReference type="GO" id="GO:0000270">
    <property type="term" value="P:peptidoglycan metabolic process"/>
    <property type="evidence" value="ECO:0007669"/>
    <property type="project" value="InterPro"/>
</dbReference>
<dbReference type="InterPro" id="IPR000189">
    <property type="entry name" value="Transglyc_AS"/>
</dbReference>
<comment type="similarity">
    <text evidence="1">Belongs to the transglycosylase Slt family.</text>
</comment>
<feature type="domain" description="Transglycosylase SLT" evidence="3">
    <location>
        <begin position="236"/>
        <end position="330"/>
    </location>
</feature>
<dbReference type="Gene3D" id="1.10.530.10">
    <property type="match status" value="1"/>
</dbReference>
<proteinExistence type="inferred from homology"/>
<keyword evidence="2" id="KW-0472">Membrane</keyword>
<comment type="caution">
    <text evidence="4">The sequence shown here is derived from an EMBL/GenBank/DDBJ whole genome shotgun (WGS) entry which is preliminary data.</text>
</comment>
<dbReference type="PROSITE" id="PS00922">
    <property type="entry name" value="TRANSGLYCOSYLASE"/>
    <property type="match status" value="1"/>
</dbReference>
<dbReference type="CDD" id="cd16894">
    <property type="entry name" value="MltD-like"/>
    <property type="match status" value="1"/>
</dbReference>
<keyword evidence="2" id="KW-0812">Transmembrane</keyword>
<evidence type="ECO:0000313" key="4">
    <source>
        <dbReference type="EMBL" id="PID56717.1"/>
    </source>
</evidence>
<protein>
    <recommendedName>
        <fullName evidence="3">Transglycosylase SLT domain-containing protein</fullName>
    </recommendedName>
</protein>
<sequence length="450" mass="52152">MQTLKIQNIFFVCTSLLRVRTPVKHFCISCLASLLKYSCPWLLKELWIYYIVEPVLLGIFLLTVLAGTTFSPLFSQKSLNEATLPPELFRPKILTDFERRFPAPAGLEAHIVFWRMVFSRYTSRQALLHDTIYPQVLYEVVDRDRQPGIRRTVRKYKNILWQLHQWERTKSSRELSAEEKKVFRLFAGITEDHKFRKAASSRRMRVQIGQRDNFIRAIALSGLYQKHFEEIFQSYSLPVELTRIPFVESFFNPDAYSSAGAAGIWQFMPATARIYDLQVNSRIDERYDAFKAADSAARLLKANYELLGSWPLAVTAYNHGPYGILKAIRLLDTKDLGVIVRKYHGKSFGFYSRNYYAQFLAAAGLMLDYQRYFGSIKALPGLQYESVTIERQIFLNDLLSELAIPKDELLILNKSLKRSVLQSRIPLPKHFTLKLPLGKKALFLARYSNL</sequence>
<feature type="transmembrane region" description="Helical" evidence="2">
    <location>
        <begin position="47"/>
        <end position="70"/>
    </location>
</feature>
<evidence type="ECO:0000313" key="5">
    <source>
        <dbReference type="Proteomes" id="UP000229740"/>
    </source>
</evidence>
<dbReference type="SUPFAM" id="SSF53955">
    <property type="entry name" value="Lysozyme-like"/>
    <property type="match status" value="1"/>
</dbReference>